<evidence type="ECO:0000313" key="7">
    <source>
        <dbReference type="Proteomes" id="UP000266643"/>
    </source>
</evidence>
<name>A0A397A3H2_APHAT</name>
<protein>
    <recommendedName>
        <fullName evidence="8">MARVEL domain-containing protein</fullName>
    </recommendedName>
</protein>
<keyword evidence="1" id="KW-0812">Transmembrane</keyword>
<sequence length="209" mass="22386">MRTIFNHVNLKFVYSDVNDTILYLEDSSFPNILGTPQATMPDLNTITQHFSNKVVLARGGVLVSSLIAFFTSTGVTGISQGDYAFLISFITLSYVLLHFIFVTVQKTVSILPQTQLIIDGVLSILLLAGGIALAAFRWGLPGSGVAAVIFLFIATLFQAGVVALQVLEKNANNNAEPVAFVDTPADNYLKATTPVGEAPVVKDPEHSAV</sequence>
<feature type="transmembrane region" description="Helical" evidence="1">
    <location>
        <begin position="144"/>
        <end position="167"/>
    </location>
</feature>
<evidence type="ECO:0000313" key="6">
    <source>
        <dbReference type="Proteomes" id="UP000265716"/>
    </source>
</evidence>
<accession>A0A397A3H2</accession>
<feature type="transmembrane region" description="Helical" evidence="1">
    <location>
        <begin position="83"/>
        <end position="104"/>
    </location>
</feature>
<feature type="transmembrane region" description="Helical" evidence="1">
    <location>
        <begin position="55"/>
        <end position="77"/>
    </location>
</feature>
<keyword evidence="1" id="KW-1133">Transmembrane helix</keyword>
<proteinExistence type="predicted"/>
<dbReference type="VEuPathDB" id="FungiDB:H257_14058"/>
<reference evidence="5 6" key="1">
    <citation type="submission" date="2018-08" db="EMBL/GenBank/DDBJ databases">
        <title>Aphanomyces genome sequencing and annotation.</title>
        <authorList>
            <person name="Minardi D."/>
            <person name="Oidtmann B."/>
            <person name="Van Der Giezen M."/>
            <person name="Studholme D.J."/>
        </authorList>
    </citation>
    <scope>NUCLEOTIDE SEQUENCE [LARGE SCALE GENOMIC DNA]</scope>
    <source>
        <strain evidence="4 7">D2</strain>
        <strain evidence="2 5">Kv</strain>
        <strain evidence="3 6">SA</strain>
    </source>
</reference>
<evidence type="ECO:0008006" key="8">
    <source>
        <dbReference type="Google" id="ProtNLM"/>
    </source>
</evidence>
<organism evidence="2 5">
    <name type="scientific">Aphanomyces astaci</name>
    <name type="common">Crayfish plague agent</name>
    <dbReference type="NCBI Taxonomy" id="112090"/>
    <lineage>
        <taxon>Eukaryota</taxon>
        <taxon>Sar</taxon>
        <taxon>Stramenopiles</taxon>
        <taxon>Oomycota</taxon>
        <taxon>Saprolegniomycetes</taxon>
        <taxon>Saprolegniales</taxon>
        <taxon>Verrucalvaceae</taxon>
        <taxon>Aphanomyces</taxon>
    </lineage>
</organism>
<dbReference type="Proteomes" id="UP000266643">
    <property type="component" value="Unassembled WGS sequence"/>
</dbReference>
<dbReference type="EMBL" id="QUSZ01007493">
    <property type="protein sequence ID" value="RHY02443.1"/>
    <property type="molecule type" value="Genomic_DNA"/>
</dbReference>
<feature type="transmembrane region" description="Helical" evidence="1">
    <location>
        <begin position="116"/>
        <end position="138"/>
    </location>
</feature>
<evidence type="ECO:0000313" key="2">
    <source>
        <dbReference type="EMBL" id="RHY02443.1"/>
    </source>
</evidence>
<evidence type="ECO:0000313" key="3">
    <source>
        <dbReference type="EMBL" id="RHY62984.1"/>
    </source>
</evidence>
<evidence type="ECO:0000256" key="1">
    <source>
        <dbReference type="SAM" id="Phobius"/>
    </source>
</evidence>
<comment type="caution">
    <text evidence="2">The sequence shown here is derived from an EMBL/GenBank/DDBJ whole genome shotgun (WGS) entry which is preliminary data.</text>
</comment>
<dbReference type="EMBL" id="QUTC01004690">
    <property type="protein sequence ID" value="RHY62984.1"/>
    <property type="molecule type" value="Genomic_DNA"/>
</dbReference>
<dbReference type="EMBL" id="QUTD01003624">
    <property type="protein sequence ID" value="RHY72060.1"/>
    <property type="molecule type" value="Genomic_DNA"/>
</dbReference>
<evidence type="ECO:0000313" key="5">
    <source>
        <dbReference type="Proteomes" id="UP000265427"/>
    </source>
</evidence>
<evidence type="ECO:0000313" key="4">
    <source>
        <dbReference type="EMBL" id="RHY72060.1"/>
    </source>
</evidence>
<dbReference type="Proteomes" id="UP000265716">
    <property type="component" value="Unassembled WGS sequence"/>
</dbReference>
<dbReference type="Proteomes" id="UP000265427">
    <property type="component" value="Unassembled WGS sequence"/>
</dbReference>
<keyword evidence="1" id="KW-0472">Membrane</keyword>
<gene>
    <name evidence="4" type="ORF">DYB30_010831</name>
    <name evidence="2" type="ORF">DYB36_011088</name>
    <name evidence="3" type="ORF">DYB38_008237</name>
</gene>
<dbReference type="AlphaFoldDB" id="A0A397A3H2"/>